<dbReference type="PANTHER" id="PTHR24189:SF50">
    <property type="entry name" value="ANKYRIN REPEAT AND SOCS BOX PROTEIN 2"/>
    <property type="match status" value="1"/>
</dbReference>
<evidence type="ECO:0000259" key="6">
    <source>
        <dbReference type="Pfam" id="PF24883"/>
    </source>
</evidence>
<feature type="repeat" description="ANK" evidence="3">
    <location>
        <begin position="620"/>
        <end position="652"/>
    </location>
</feature>
<feature type="domain" description="Nephrocystin 3-like N-terminal" evidence="6">
    <location>
        <begin position="142"/>
        <end position="311"/>
    </location>
</feature>
<dbReference type="InterPro" id="IPR036770">
    <property type="entry name" value="Ankyrin_rpt-contain_sf"/>
</dbReference>
<dbReference type="SUPFAM" id="SSF48403">
    <property type="entry name" value="Ankyrin repeat"/>
    <property type="match status" value="2"/>
</dbReference>
<sequence length="1022" mass="113295">MRLRHLAKRACFGGNQGISARFKPRATRARGARRGIAMSSPDVGSRVVRAENKQGGTQPLHQGDGNQGVIAGNNGSQTIIRSQNVFNIPLPSMSQMAELIHGGEDVSNQPPSAAAIIEWLMLQSKVDFRGHHTSLVAQRVPGTGSWILNSTEFQAWAKPSSSLQFLWMHGILGSGKTMLSSLIIDSLEKNASADDSTACIYVYFQEVQDHGPRFAEILMCLLKQLLQQQKSADAVELLQQKYNEWRHRKVFPSPNEYLDMFRAQVAGFTSVRLIVDALDNCQNTSGENTQQKIQATLREMPSNVKILVTSRTGWLDSWNLSPEQKIRLEPTREDVDKYIITQVRSNEVIQRFVADKKNRGFEDDAVKEIAKENRGIFLLTKLHMEYLAEQKTIGDIKIALSNLPDSIPRAFEASIQKIKRNGKPDNIAQHVLTWTALALEPLNADQIRHGFAISFSDQALNEDFVPAEATLTSVCAGLATMDSKTKTICLVHESVPKYLRDHGIISQNADIEMAKMCLRYLLFEEPRQGVDRPFLRYAASYWMTHFTRGEEHVDEDAHGLLMKFFKDNTKVRIAFQTMAGAESSSWCDMTGLHAAVYFNRGLWVEQLVQEGAEINATCADGRTALHWAANSGRGDLVELLIQHSADTDIRDRNGDTPLHVAVTRSTMNCEGAVRELVQGHAQLDIRGGKGFTPLTWAIRYGPSSVAKILAESQTDVNAEDYQGWTSLREAVHEGQDKIINTLLKRGVDLNRPSHDGWTPLRHAVQKGNEPMVRRLLKSGADVNLRDADDGFTPLRWAVLYKHTSIVQLLVRKGADVNFKAKDGSTQLIEAVKSKEKTSVWTLLENGAEKDAQDTAGQTALHHATEAQLNAIIWLLVTEGVSTTLRDINGLSCLDLAVLKNDFSVVWLLCENGAKADDANEKGITALHHALCLGRLDMVRFFLDAGISVDLMDDFGFAALHHAVAKGHKEIAELLVSRGAKVDECKPEIRLEAAAQMGCQMDDDGPALQHCSLLFLSPLTTSP</sequence>
<dbReference type="InterPro" id="IPR002110">
    <property type="entry name" value="Ankyrin_rpt"/>
</dbReference>
<dbReference type="Gene3D" id="1.25.40.20">
    <property type="entry name" value="Ankyrin repeat-containing domain"/>
    <property type="match status" value="2"/>
</dbReference>
<feature type="repeat" description="ANK" evidence="3">
    <location>
        <begin position="921"/>
        <end position="953"/>
    </location>
</feature>
<keyword evidence="1" id="KW-0677">Repeat</keyword>
<keyword evidence="8" id="KW-1185">Reference proteome</keyword>
<dbReference type="OrthoDB" id="195446at2759"/>
<dbReference type="PRINTS" id="PR01415">
    <property type="entry name" value="ANKYRIN"/>
</dbReference>
<protein>
    <submittedName>
        <fullName evidence="7">Uncharacterized protein</fullName>
    </submittedName>
</protein>
<proteinExistence type="predicted"/>
<dbReference type="EMBL" id="LKCW01000057">
    <property type="protein sequence ID" value="KPM41937.1"/>
    <property type="molecule type" value="Genomic_DNA"/>
</dbReference>
<dbReference type="PROSITE" id="PS50088">
    <property type="entry name" value="ANK_REPEAT"/>
    <property type="match status" value="11"/>
</dbReference>
<feature type="repeat" description="ANK" evidence="3">
    <location>
        <begin position="689"/>
        <end position="721"/>
    </location>
</feature>
<dbReference type="InterPro" id="IPR056884">
    <property type="entry name" value="NPHP3-like_N"/>
</dbReference>
<feature type="region of interest" description="Disordered" evidence="4">
    <location>
        <begin position="53"/>
        <end position="74"/>
    </location>
</feature>
<dbReference type="Pfam" id="PF00023">
    <property type="entry name" value="Ank"/>
    <property type="match status" value="1"/>
</dbReference>
<evidence type="ECO:0000313" key="7">
    <source>
        <dbReference type="EMBL" id="KPM41937.1"/>
    </source>
</evidence>
<dbReference type="InterPro" id="IPR027417">
    <property type="entry name" value="P-loop_NTPase"/>
</dbReference>
<accession>A0A0P7BFS2</accession>
<dbReference type="InterPro" id="IPR054471">
    <property type="entry name" value="GPIID_WHD"/>
</dbReference>
<keyword evidence="2 3" id="KW-0040">ANK repeat</keyword>
<dbReference type="SMART" id="SM00248">
    <property type="entry name" value="ANK"/>
    <property type="match status" value="12"/>
</dbReference>
<feature type="repeat" description="ANK" evidence="3">
    <location>
        <begin position="722"/>
        <end position="754"/>
    </location>
</feature>
<evidence type="ECO:0000256" key="4">
    <source>
        <dbReference type="SAM" id="MobiDB-lite"/>
    </source>
</evidence>
<gene>
    <name evidence="7" type="ORF">AK830_g4615</name>
</gene>
<dbReference type="SUPFAM" id="SSF52540">
    <property type="entry name" value="P-loop containing nucleoside triphosphate hydrolases"/>
    <property type="match status" value="1"/>
</dbReference>
<feature type="repeat" description="ANK" evidence="3">
    <location>
        <begin position="755"/>
        <end position="787"/>
    </location>
</feature>
<dbReference type="STRING" id="78410.A0A0P7BFS2"/>
<evidence type="ECO:0000256" key="3">
    <source>
        <dbReference type="PROSITE-ProRule" id="PRU00023"/>
    </source>
</evidence>
<dbReference type="Gene3D" id="3.40.50.300">
    <property type="entry name" value="P-loop containing nucleotide triphosphate hydrolases"/>
    <property type="match status" value="1"/>
</dbReference>
<feature type="repeat" description="ANK" evidence="3">
    <location>
        <begin position="888"/>
        <end position="920"/>
    </location>
</feature>
<name>A0A0P7BFS2_9HYPO</name>
<dbReference type="InterPro" id="IPR050745">
    <property type="entry name" value="Multifunctional_regulatory"/>
</dbReference>
<evidence type="ECO:0000256" key="1">
    <source>
        <dbReference type="ARBA" id="ARBA00022737"/>
    </source>
</evidence>
<feature type="repeat" description="ANK" evidence="3">
    <location>
        <begin position="789"/>
        <end position="821"/>
    </location>
</feature>
<dbReference type="PROSITE" id="PS50297">
    <property type="entry name" value="ANK_REP_REGION"/>
    <property type="match status" value="8"/>
</dbReference>
<dbReference type="Pfam" id="PF22939">
    <property type="entry name" value="WHD_GPIID"/>
    <property type="match status" value="1"/>
</dbReference>
<dbReference type="Pfam" id="PF12796">
    <property type="entry name" value="Ank_2"/>
    <property type="match status" value="3"/>
</dbReference>
<comment type="caution">
    <text evidence="7">The sequence shown here is derived from an EMBL/GenBank/DDBJ whole genome shotgun (WGS) entry which is preliminary data.</text>
</comment>
<reference evidence="7 8" key="1">
    <citation type="submission" date="2015-09" db="EMBL/GenBank/DDBJ databases">
        <title>Draft genome of a European isolate of the apple canker pathogen Neonectria ditissima.</title>
        <authorList>
            <person name="Gomez-Cortecero A."/>
            <person name="Harrison R.J."/>
            <person name="Armitage A.D."/>
        </authorList>
    </citation>
    <scope>NUCLEOTIDE SEQUENCE [LARGE SCALE GENOMIC DNA]</scope>
    <source>
        <strain evidence="7 8">R09/05</strain>
    </source>
</reference>
<feature type="repeat" description="ANK" evidence="3">
    <location>
        <begin position="954"/>
        <end position="986"/>
    </location>
</feature>
<dbReference type="Proteomes" id="UP000050424">
    <property type="component" value="Unassembled WGS sequence"/>
</dbReference>
<dbReference type="PANTHER" id="PTHR24189">
    <property type="entry name" value="MYOTROPHIN"/>
    <property type="match status" value="1"/>
</dbReference>
<evidence type="ECO:0000256" key="2">
    <source>
        <dbReference type="ARBA" id="ARBA00023043"/>
    </source>
</evidence>
<dbReference type="AlphaFoldDB" id="A0A0P7BFS2"/>
<feature type="repeat" description="ANK" evidence="3">
    <location>
        <begin position="855"/>
        <end position="887"/>
    </location>
</feature>
<dbReference type="Pfam" id="PF24883">
    <property type="entry name" value="NPHP3_N"/>
    <property type="match status" value="1"/>
</dbReference>
<organism evidence="7 8">
    <name type="scientific">Neonectria ditissima</name>
    <dbReference type="NCBI Taxonomy" id="78410"/>
    <lineage>
        <taxon>Eukaryota</taxon>
        <taxon>Fungi</taxon>
        <taxon>Dikarya</taxon>
        <taxon>Ascomycota</taxon>
        <taxon>Pezizomycotina</taxon>
        <taxon>Sordariomycetes</taxon>
        <taxon>Hypocreomycetidae</taxon>
        <taxon>Hypocreales</taxon>
        <taxon>Nectriaceae</taxon>
        <taxon>Neonectria</taxon>
    </lineage>
</organism>
<evidence type="ECO:0000313" key="8">
    <source>
        <dbReference type="Proteomes" id="UP000050424"/>
    </source>
</evidence>
<feature type="repeat" description="ANK" evidence="3">
    <location>
        <begin position="653"/>
        <end position="688"/>
    </location>
</feature>
<feature type="repeat" description="ANK" evidence="3">
    <location>
        <begin position="822"/>
        <end position="854"/>
    </location>
</feature>
<feature type="domain" description="GPI inositol-deacylase winged helix" evidence="5">
    <location>
        <begin position="425"/>
        <end position="506"/>
    </location>
</feature>
<evidence type="ECO:0000259" key="5">
    <source>
        <dbReference type="Pfam" id="PF22939"/>
    </source>
</evidence>